<dbReference type="PANTHER" id="PTHR30086:SF19">
    <property type="entry name" value="THREONINE EFFLUX PROTEIN"/>
    <property type="match status" value="1"/>
</dbReference>
<dbReference type="GO" id="GO:0005886">
    <property type="term" value="C:plasma membrane"/>
    <property type="evidence" value="ECO:0007669"/>
    <property type="project" value="UniProtKB-SubCell"/>
</dbReference>
<reference evidence="8" key="1">
    <citation type="submission" date="2016-09" db="EMBL/GenBank/DDBJ databases">
        <authorList>
            <person name="Varghese N."/>
            <person name="Submissions S."/>
        </authorList>
    </citation>
    <scope>NUCLEOTIDE SEQUENCE [LARGE SCALE GENOMIC DNA]</scope>
    <source>
        <strain evidence="8">ANC 4422</strain>
    </source>
</reference>
<evidence type="ECO:0000256" key="1">
    <source>
        <dbReference type="ARBA" id="ARBA00004651"/>
    </source>
</evidence>
<feature type="transmembrane region" description="Helical" evidence="6">
    <location>
        <begin position="69"/>
        <end position="87"/>
    </location>
</feature>
<evidence type="ECO:0000256" key="4">
    <source>
        <dbReference type="ARBA" id="ARBA00022989"/>
    </source>
</evidence>
<keyword evidence="5 6" id="KW-0472">Membrane</keyword>
<dbReference type="GO" id="GO:0015171">
    <property type="term" value="F:amino acid transmembrane transporter activity"/>
    <property type="evidence" value="ECO:0007669"/>
    <property type="project" value="TreeGrafter"/>
</dbReference>
<keyword evidence="3 6" id="KW-0812">Transmembrane</keyword>
<sequence>MFAALFTLALINLCALLTPGPDFFLVTQTAVSRSRKAALAIVLGVTAGVVFWVTLTLLGLNILFEQVVWLKQVMFIGGGAYLTWLGIQLLRSAFSKTESTAEQKDILGAEASLWHFFFKGFLTNLSNPKAIIYFGSVFTLFLANPVLKNAHFLLFLIVVAETFLWFFVVTFVFSLPRCKAFYQRSIRWIDGLSGGLFTLFGLFLLNNRS</sequence>
<dbReference type="Proteomes" id="UP000242501">
    <property type="component" value="Unassembled WGS sequence"/>
</dbReference>
<organism evidence="7 8">
    <name type="scientific">Acinetobacter boissieri</name>
    <dbReference type="NCBI Taxonomy" id="1219383"/>
    <lineage>
        <taxon>Bacteria</taxon>
        <taxon>Pseudomonadati</taxon>
        <taxon>Pseudomonadota</taxon>
        <taxon>Gammaproteobacteria</taxon>
        <taxon>Moraxellales</taxon>
        <taxon>Moraxellaceae</taxon>
        <taxon>Acinetobacter</taxon>
    </lineage>
</organism>
<evidence type="ECO:0000313" key="8">
    <source>
        <dbReference type="Proteomes" id="UP000242501"/>
    </source>
</evidence>
<feature type="transmembrane region" description="Helical" evidence="6">
    <location>
        <begin position="38"/>
        <end position="63"/>
    </location>
</feature>
<dbReference type="PANTHER" id="PTHR30086">
    <property type="entry name" value="ARGININE EXPORTER PROTEIN ARGO"/>
    <property type="match status" value="1"/>
</dbReference>
<feature type="transmembrane region" description="Helical" evidence="6">
    <location>
        <begin position="130"/>
        <end position="147"/>
    </location>
</feature>
<dbReference type="Pfam" id="PF01810">
    <property type="entry name" value="LysE"/>
    <property type="match status" value="1"/>
</dbReference>
<comment type="subcellular location">
    <subcellularLocation>
        <location evidence="1">Cell membrane</location>
        <topology evidence="1">Multi-pass membrane protein</topology>
    </subcellularLocation>
</comment>
<evidence type="ECO:0000256" key="5">
    <source>
        <dbReference type="ARBA" id="ARBA00023136"/>
    </source>
</evidence>
<keyword evidence="4 6" id="KW-1133">Transmembrane helix</keyword>
<name>A0A1G6HCQ0_9GAMM</name>
<feature type="transmembrane region" description="Helical" evidence="6">
    <location>
        <begin position="188"/>
        <end position="205"/>
    </location>
</feature>
<feature type="transmembrane region" description="Helical" evidence="6">
    <location>
        <begin position="153"/>
        <end position="176"/>
    </location>
</feature>
<dbReference type="AlphaFoldDB" id="A0A1G6HCQ0"/>
<dbReference type="RefSeq" id="WP_092747711.1">
    <property type="nucleotide sequence ID" value="NZ_FMYL01000005.1"/>
</dbReference>
<evidence type="ECO:0000256" key="3">
    <source>
        <dbReference type="ARBA" id="ARBA00022692"/>
    </source>
</evidence>
<accession>A0A1G6HCQ0</accession>
<evidence type="ECO:0000313" key="7">
    <source>
        <dbReference type="EMBL" id="SDB91934.1"/>
    </source>
</evidence>
<dbReference type="InterPro" id="IPR001123">
    <property type="entry name" value="LeuE-type"/>
</dbReference>
<evidence type="ECO:0000256" key="6">
    <source>
        <dbReference type="SAM" id="Phobius"/>
    </source>
</evidence>
<protein>
    <submittedName>
        <fullName evidence="7">Threonine efflux protein</fullName>
    </submittedName>
</protein>
<dbReference type="OrthoDB" id="581870at2"/>
<gene>
    <name evidence="7" type="ORF">SAMN05421733_1058</name>
</gene>
<proteinExistence type="predicted"/>
<dbReference type="EMBL" id="FMYL01000005">
    <property type="protein sequence ID" value="SDB91934.1"/>
    <property type="molecule type" value="Genomic_DNA"/>
</dbReference>
<evidence type="ECO:0000256" key="2">
    <source>
        <dbReference type="ARBA" id="ARBA00022475"/>
    </source>
</evidence>
<keyword evidence="2" id="KW-1003">Cell membrane</keyword>
<keyword evidence="8" id="KW-1185">Reference proteome</keyword>
<feature type="transmembrane region" description="Helical" evidence="6">
    <location>
        <begin position="6"/>
        <end position="26"/>
    </location>
</feature>